<dbReference type="RefSeq" id="WP_129465098.1">
    <property type="nucleotide sequence ID" value="NZ_SBKQ01000012.1"/>
</dbReference>
<feature type="domain" description="DinB-like" evidence="1">
    <location>
        <begin position="8"/>
        <end position="145"/>
    </location>
</feature>
<protein>
    <submittedName>
        <fullName evidence="2">DinB family protein</fullName>
    </submittedName>
</protein>
<comment type="caution">
    <text evidence="2">The sequence shown here is derived from an EMBL/GenBank/DDBJ whole genome shotgun (WGS) entry which is preliminary data.</text>
</comment>
<gene>
    <name evidence="2" type="ORF">EQG68_11835</name>
</gene>
<dbReference type="Pfam" id="PF12867">
    <property type="entry name" value="DinB_2"/>
    <property type="match status" value="1"/>
</dbReference>
<dbReference type="AlphaFoldDB" id="A0A4Q1KJT9"/>
<dbReference type="EMBL" id="SBKQ01000012">
    <property type="protein sequence ID" value="RXR30113.1"/>
    <property type="molecule type" value="Genomic_DNA"/>
</dbReference>
<dbReference type="InterPro" id="IPR024775">
    <property type="entry name" value="DinB-like"/>
</dbReference>
<evidence type="ECO:0000259" key="1">
    <source>
        <dbReference type="Pfam" id="PF12867"/>
    </source>
</evidence>
<keyword evidence="3" id="KW-1185">Reference proteome</keyword>
<name>A0A4Q1KJT9_9FLAO</name>
<dbReference type="SUPFAM" id="SSF109854">
    <property type="entry name" value="DinB/YfiT-like putative metalloenzymes"/>
    <property type="match status" value="1"/>
</dbReference>
<accession>A0A4Q1KJT9</accession>
<sequence>MVTTIKKLEELITQLQKYVSETSEAEISNKPNTEKWSKKEILGHLVDSGIYNIQRFTEIQFKEQSYRLQNYNQDELVKANSYQNSSTNDILDLLCALNKRIIELIKFQDHLTLKNEIILSSGEIINFKFLIEDYVIHFEHHTKQIVE</sequence>
<dbReference type="OrthoDB" id="9793216at2"/>
<proteinExistence type="predicted"/>
<reference evidence="3" key="1">
    <citation type="submission" date="2019-01" db="EMBL/GenBank/DDBJ databases">
        <title>Cytophagaceae bacterium strain CAR-16.</title>
        <authorList>
            <person name="Chen W.-M."/>
        </authorList>
    </citation>
    <scope>NUCLEOTIDE SEQUENCE [LARGE SCALE GENOMIC DNA]</scope>
    <source>
        <strain evidence="3">ICH-30</strain>
    </source>
</reference>
<evidence type="ECO:0000313" key="3">
    <source>
        <dbReference type="Proteomes" id="UP000289734"/>
    </source>
</evidence>
<dbReference type="Proteomes" id="UP000289734">
    <property type="component" value="Unassembled WGS sequence"/>
</dbReference>
<evidence type="ECO:0000313" key="2">
    <source>
        <dbReference type="EMBL" id="RXR30113.1"/>
    </source>
</evidence>
<dbReference type="Gene3D" id="1.20.120.450">
    <property type="entry name" value="dinb family like domain"/>
    <property type="match status" value="1"/>
</dbReference>
<organism evidence="2 3">
    <name type="scientific">Flavobacterium piscinae</name>
    <dbReference type="NCBI Taxonomy" id="2506424"/>
    <lineage>
        <taxon>Bacteria</taxon>
        <taxon>Pseudomonadati</taxon>
        <taxon>Bacteroidota</taxon>
        <taxon>Flavobacteriia</taxon>
        <taxon>Flavobacteriales</taxon>
        <taxon>Flavobacteriaceae</taxon>
        <taxon>Flavobacterium</taxon>
    </lineage>
</organism>
<dbReference type="InterPro" id="IPR034660">
    <property type="entry name" value="DinB/YfiT-like"/>
</dbReference>